<proteinExistence type="predicted"/>
<organism evidence="1">
    <name type="scientific">freshwater metagenome</name>
    <dbReference type="NCBI Taxonomy" id="449393"/>
    <lineage>
        <taxon>unclassified sequences</taxon>
        <taxon>metagenomes</taxon>
        <taxon>ecological metagenomes</taxon>
    </lineage>
</organism>
<reference evidence="1" key="1">
    <citation type="submission" date="2020-05" db="EMBL/GenBank/DDBJ databases">
        <authorList>
            <person name="Chiriac C."/>
            <person name="Salcher M."/>
            <person name="Ghai R."/>
            <person name="Kavagutti S V."/>
        </authorList>
    </citation>
    <scope>NUCLEOTIDE SEQUENCE</scope>
</reference>
<dbReference type="AlphaFoldDB" id="A0A6J6EJF1"/>
<dbReference type="InterPro" id="IPR005502">
    <property type="entry name" value="Ribosyl_crysJ1"/>
</dbReference>
<name>A0A6J6EJF1_9ZZZZ</name>
<dbReference type="EMBL" id="CAEZTU010000018">
    <property type="protein sequence ID" value="CAB4576572.1"/>
    <property type="molecule type" value="Genomic_DNA"/>
</dbReference>
<gene>
    <name evidence="1" type="ORF">UFOPK1740_00606</name>
</gene>
<dbReference type="SUPFAM" id="SSF101478">
    <property type="entry name" value="ADP-ribosylglycohydrolase"/>
    <property type="match status" value="1"/>
</dbReference>
<accession>A0A6J6EJF1</accession>
<dbReference type="InterPro" id="IPR036705">
    <property type="entry name" value="Ribosyl_crysJ1_sf"/>
</dbReference>
<sequence length="280" mass="31481">MILPETNSAARTLFRSKPIQNSKQDRILGALFGAAVGDVMGSTITGVNSELIKEKYGQWGITAPPYNSFVSHNFQLTLFALDAIINCTQKSQKLSIKDIAHCLTKCVKEWEKVVNNPNLFHGINHLADKNTVCTDFMKNYPLWRFKRPGLKNKNDKLAELINPLLLAVLLCANQKTSQEVFNELVISLGKPTIQIDTEIFGYLFSNQEVITKQAKIDGLNKMCEKINSSSRPDLMGMIAGFEHGAKYGINAFKQIWYLRIDAMNLCEQMGWRVGRAFKSS</sequence>
<dbReference type="Pfam" id="PF03747">
    <property type="entry name" value="ADP_ribosyl_GH"/>
    <property type="match status" value="1"/>
</dbReference>
<evidence type="ECO:0000313" key="1">
    <source>
        <dbReference type="EMBL" id="CAB4576572.1"/>
    </source>
</evidence>
<protein>
    <submittedName>
        <fullName evidence="1">Unannotated protein</fullName>
    </submittedName>
</protein>
<dbReference type="Gene3D" id="1.10.4080.10">
    <property type="entry name" value="ADP-ribosylation/Crystallin J1"/>
    <property type="match status" value="1"/>
</dbReference>